<evidence type="ECO:0000256" key="7">
    <source>
        <dbReference type="ARBA" id="ARBA00022795"/>
    </source>
</evidence>
<evidence type="ECO:0000256" key="6">
    <source>
        <dbReference type="ARBA" id="ARBA00022741"/>
    </source>
</evidence>
<evidence type="ECO:0000256" key="9">
    <source>
        <dbReference type="ARBA" id="ARBA00023134"/>
    </source>
</evidence>
<evidence type="ECO:0000256" key="8">
    <source>
        <dbReference type="ARBA" id="ARBA00022927"/>
    </source>
</evidence>
<evidence type="ECO:0000313" key="17">
    <source>
        <dbReference type="Proteomes" id="UP000019109"/>
    </source>
</evidence>
<gene>
    <name evidence="16" type="ORF">JCM21531_2479</name>
</gene>
<organism evidence="16 17">
    <name type="scientific">Acetivibrio straminisolvens JCM 21531</name>
    <dbReference type="NCBI Taxonomy" id="1294263"/>
    <lineage>
        <taxon>Bacteria</taxon>
        <taxon>Bacillati</taxon>
        <taxon>Bacillota</taxon>
        <taxon>Clostridia</taxon>
        <taxon>Eubacteriales</taxon>
        <taxon>Oscillospiraceae</taxon>
        <taxon>Acetivibrio</taxon>
    </lineage>
</organism>
<dbReference type="Gene3D" id="1.20.120.1380">
    <property type="entry name" value="Flagellar FlhF biosynthesis protein, N domain"/>
    <property type="match status" value="1"/>
</dbReference>
<dbReference type="STRING" id="1294263.JCM21531_2479"/>
<dbReference type="GO" id="GO:0006614">
    <property type="term" value="P:SRP-dependent cotranslational protein targeting to membrane"/>
    <property type="evidence" value="ECO:0007669"/>
    <property type="project" value="InterPro"/>
</dbReference>
<dbReference type="AlphaFoldDB" id="W4V8B9"/>
<evidence type="ECO:0000256" key="10">
    <source>
        <dbReference type="ARBA" id="ARBA00023136"/>
    </source>
</evidence>
<comment type="similarity">
    <text evidence="2">Belongs to the GTP-binding SRP family.</text>
</comment>
<keyword evidence="11" id="KW-1006">Bacterial flagellum protein export</keyword>
<comment type="function">
    <text evidence="12">Necessary for flagellar biosynthesis. May be involved in translocation of the flagellum.</text>
</comment>
<dbReference type="PANTHER" id="PTHR43134">
    <property type="entry name" value="SIGNAL RECOGNITION PARTICLE RECEPTOR SUBUNIT ALPHA"/>
    <property type="match status" value="1"/>
</dbReference>
<keyword evidence="10" id="KW-0472">Membrane</keyword>
<keyword evidence="17" id="KW-1185">Reference proteome</keyword>
<evidence type="ECO:0000313" key="16">
    <source>
        <dbReference type="EMBL" id="GAE88989.1"/>
    </source>
</evidence>
<dbReference type="InterPro" id="IPR047040">
    <property type="entry name" value="FlhF__GTPase_dom"/>
</dbReference>
<feature type="domain" description="SRP54-type proteins GTP-binding" evidence="15">
    <location>
        <begin position="115"/>
        <end position="267"/>
    </location>
</feature>
<dbReference type="GO" id="GO:0003924">
    <property type="term" value="F:GTPase activity"/>
    <property type="evidence" value="ECO:0007669"/>
    <property type="project" value="InterPro"/>
</dbReference>
<dbReference type="FunFam" id="3.40.50.300:FF:000695">
    <property type="entry name" value="Flagellar biosynthesis regulator FlhF"/>
    <property type="match status" value="1"/>
</dbReference>
<evidence type="ECO:0000256" key="3">
    <source>
        <dbReference type="ARBA" id="ARBA00014919"/>
    </source>
</evidence>
<feature type="domain" description="AAA+ ATPase" evidence="14">
    <location>
        <begin position="114"/>
        <end position="240"/>
    </location>
</feature>
<dbReference type="SUPFAM" id="SSF52540">
    <property type="entry name" value="P-loop containing nucleoside triphosphate hydrolases"/>
    <property type="match status" value="1"/>
</dbReference>
<comment type="caution">
    <text evidence="16">The sequence shown here is derived from an EMBL/GenBank/DDBJ whole genome shotgun (WGS) entry which is preliminary data.</text>
</comment>
<dbReference type="GO" id="GO:0015031">
    <property type="term" value="P:protein transport"/>
    <property type="evidence" value="ECO:0007669"/>
    <property type="project" value="UniProtKB-KW"/>
</dbReference>
<dbReference type="SMART" id="SM00382">
    <property type="entry name" value="AAA"/>
    <property type="match status" value="1"/>
</dbReference>
<accession>W4V8B9</accession>
<evidence type="ECO:0000256" key="13">
    <source>
        <dbReference type="ARBA" id="ARBA00030866"/>
    </source>
</evidence>
<evidence type="ECO:0000256" key="1">
    <source>
        <dbReference type="ARBA" id="ARBA00004413"/>
    </source>
</evidence>
<comment type="subcellular location">
    <subcellularLocation>
        <location evidence="1">Cell membrane</location>
        <topology evidence="1">Peripheral membrane protein</topology>
        <orientation evidence="1">Cytoplasmic side</orientation>
    </subcellularLocation>
</comment>
<keyword evidence="7" id="KW-1005">Bacterial flagellum biogenesis</keyword>
<sequence length="268" mass="30117">MDEKEEKIHLLENKIIGIEETLNKIYEQIQHPTNKLSAAANDTNGQSQSKVLDLFYNNLVKNEVDMEIVKQLIGVVRGKIKENVSVNETASILYNLISEMIGKPSAIKLRDDGKPTVIMLVGPTGVGKTTTLAKIAANYSLNQNKNVGLITADTYRIAAVEQLKTYAEILGMPLKVIYSVNEIQEAINEYSDKDLILIDTAGRSYKNKDHFDELKTLVKATRADEIFLVLSTTTGMRNCREILEHYSFLENYKLIFTKLDESTSFGSY</sequence>
<dbReference type="GO" id="GO:0005525">
    <property type="term" value="F:GTP binding"/>
    <property type="evidence" value="ECO:0007669"/>
    <property type="project" value="UniProtKB-KW"/>
</dbReference>
<dbReference type="InterPro" id="IPR003593">
    <property type="entry name" value="AAA+_ATPase"/>
</dbReference>
<dbReference type="GO" id="GO:0044781">
    <property type="term" value="P:bacterial-type flagellum organization"/>
    <property type="evidence" value="ECO:0007669"/>
    <property type="project" value="UniProtKB-KW"/>
</dbReference>
<keyword evidence="9" id="KW-0342">GTP-binding</keyword>
<keyword evidence="16" id="KW-0966">Cell projection</keyword>
<dbReference type="PANTHER" id="PTHR43134:SF3">
    <property type="entry name" value="FLAGELLAR BIOSYNTHESIS PROTEIN FLHF"/>
    <property type="match status" value="1"/>
</dbReference>
<evidence type="ECO:0000256" key="11">
    <source>
        <dbReference type="ARBA" id="ARBA00023225"/>
    </source>
</evidence>
<evidence type="ECO:0000259" key="15">
    <source>
        <dbReference type="SMART" id="SM00962"/>
    </source>
</evidence>
<evidence type="ECO:0000256" key="5">
    <source>
        <dbReference type="ARBA" id="ARBA00022475"/>
    </source>
</evidence>
<keyword evidence="5" id="KW-1003">Cell membrane</keyword>
<reference evidence="16" key="1">
    <citation type="journal article" date="2014" name="Genome Announc.">
        <title>Draft Genome Sequence of Clostridium straminisolvens Strain JCM 21531T, Isolated from a Cellulose-Degrading Bacterial Community.</title>
        <authorList>
            <person name="Yuki M."/>
            <person name="Oshima K."/>
            <person name="Suda W."/>
            <person name="Sakamoto M."/>
            <person name="Kitamura K."/>
            <person name="Iida T."/>
            <person name="Hattori M."/>
            <person name="Ohkuma M."/>
        </authorList>
    </citation>
    <scope>NUCLEOTIDE SEQUENCE [LARGE SCALE GENOMIC DNA]</scope>
    <source>
        <strain evidence="16">JCM 21531</strain>
    </source>
</reference>
<evidence type="ECO:0000259" key="14">
    <source>
        <dbReference type="SMART" id="SM00382"/>
    </source>
</evidence>
<dbReference type="CDD" id="cd17873">
    <property type="entry name" value="FlhF"/>
    <property type="match status" value="1"/>
</dbReference>
<keyword evidence="8" id="KW-0653">Protein transport</keyword>
<keyword evidence="4" id="KW-0813">Transport</keyword>
<proteinExistence type="inferred from homology"/>
<evidence type="ECO:0000256" key="4">
    <source>
        <dbReference type="ARBA" id="ARBA00022448"/>
    </source>
</evidence>
<evidence type="ECO:0000256" key="12">
    <source>
        <dbReference type="ARBA" id="ARBA00025337"/>
    </source>
</evidence>
<dbReference type="Pfam" id="PF00448">
    <property type="entry name" value="SRP54"/>
    <property type="match status" value="1"/>
</dbReference>
<keyword evidence="16" id="KW-0282">Flagellum</keyword>
<dbReference type="Gene3D" id="3.40.50.300">
    <property type="entry name" value="P-loop containing nucleotide triphosphate hydrolases"/>
    <property type="match status" value="1"/>
</dbReference>
<dbReference type="GO" id="GO:0005047">
    <property type="term" value="F:signal recognition particle binding"/>
    <property type="evidence" value="ECO:0007669"/>
    <property type="project" value="TreeGrafter"/>
</dbReference>
<dbReference type="Proteomes" id="UP000019109">
    <property type="component" value="Unassembled WGS sequence"/>
</dbReference>
<keyword evidence="16" id="KW-0969">Cilium</keyword>
<dbReference type="InterPro" id="IPR027417">
    <property type="entry name" value="P-loop_NTPase"/>
</dbReference>
<dbReference type="EMBL" id="BAVR01000028">
    <property type="protein sequence ID" value="GAE88989.1"/>
    <property type="molecule type" value="Genomic_DNA"/>
</dbReference>
<dbReference type="SMART" id="SM00962">
    <property type="entry name" value="SRP54"/>
    <property type="match status" value="1"/>
</dbReference>
<name>W4V8B9_9FIRM</name>
<dbReference type="InterPro" id="IPR000897">
    <property type="entry name" value="SRP54_GTPase_dom"/>
</dbReference>
<dbReference type="GO" id="GO:0005886">
    <property type="term" value="C:plasma membrane"/>
    <property type="evidence" value="ECO:0007669"/>
    <property type="project" value="UniProtKB-SubCell"/>
</dbReference>
<keyword evidence="6" id="KW-0547">Nucleotide-binding</keyword>
<evidence type="ECO:0000256" key="2">
    <source>
        <dbReference type="ARBA" id="ARBA00008531"/>
    </source>
</evidence>
<protein>
    <recommendedName>
        <fullName evidence="3">Flagellar biosynthesis protein FlhF</fullName>
    </recommendedName>
    <alternativeName>
        <fullName evidence="13">Flagella-associated GTP-binding protein</fullName>
    </alternativeName>
</protein>